<evidence type="ECO:0000256" key="2">
    <source>
        <dbReference type="ARBA" id="ARBA00022857"/>
    </source>
</evidence>
<evidence type="ECO:0000256" key="4">
    <source>
        <dbReference type="SAM" id="MobiDB-lite"/>
    </source>
</evidence>
<evidence type="ECO:0000313" key="5">
    <source>
        <dbReference type="EMBL" id="KAF3763077.1"/>
    </source>
</evidence>
<dbReference type="PANTHER" id="PTHR24320">
    <property type="entry name" value="RETINOL DEHYDROGENASE"/>
    <property type="match status" value="1"/>
</dbReference>
<dbReference type="RefSeq" id="XP_040774056.1">
    <property type="nucleotide sequence ID" value="XM_040917429.1"/>
</dbReference>
<dbReference type="Pfam" id="PF00106">
    <property type="entry name" value="adh_short"/>
    <property type="match status" value="1"/>
</dbReference>
<dbReference type="Proteomes" id="UP000803844">
    <property type="component" value="Unassembled WGS sequence"/>
</dbReference>
<organism evidence="5 6">
    <name type="scientific">Cryphonectria parasitica (strain ATCC 38755 / EP155)</name>
    <dbReference type="NCBI Taxonomy" id="660469"/>
    <lineage>
        <taxon>Eukaryota</taxon>
        <taxon>Fungi</taxon>
        <taxon>Dikarya</taxon>
        <taxon>Ascomycota</taxon>
        <taxon>Pezizomycotina</taxon>
        <taxon>Sordariomycetes</taxon>
        <taxon>Sordariomycetidae</taxon>
        <taxon>Diaporthales</taxon>
        <taxon>Cryphonectriaceae</taxon>
        <taxon>Cryphonectria-Endothia species complex</taxon>
        <taxon>Cryphonectria</taxon>
    </lineage>
</organism>
<comment type="caution">
    <text evidence="5">The sequence shown here is derived from an EMBL/GenBank/DDBJ whole genome shotgun (WGS) entry which is preliminary data.</text>
</comment>
<dbReference type="GeneID" id="63834558"/>
<accession>A0A9P4XYF2</accession>
<dbReference type="InterPro" id="IPR002347">
    <property type="entry name" value="SDR_fam"/>
</dbReference>
<dbReference type="OrthoDB" id="191139at2759"/>
<dbReference type="SUPFAM" id="SSF51735">
    <property type="entry name" value="NAD(P)-binding Rossmann-fold domains"/>
    <property type="match status" value="1"/>
</dbReference>
<gene>
    <name evidence="5" type="ORF">M406DRAFT_261299</name>
</gene>
<dbReference type="Gene3D" id="3.40.50.720">
    <property type="entry name" value="NAD(P)-binding Rossmann-like Domain"/>
    <property type="match status" value="1"/>
</dbReference>
<evidence type="ECO:0000256" key="1">
    <source>
        <dbReference type="ARBA" id="ARBA00006484"/>
    </source>
</evidence>
<keyword evidence="2" id="KW-0521">NADP</keyword>
<dbReference type="PRINTS" id="PR00081">
    <property type="entry name" value="GDHRDH"/>
</dbReference>
<comment type="similarity">
    <text evidence="1">Belongs to the short-chain dehydrogenases/reductases (SDR) family.</text>
</comment>
<sequence>MTSTKTKVQKPGKPPSQGLASTWTQAFPPKPSFTEASLPDLTSQVYIVTGSNVGVGYEVARILYSKNAKVYMAARSKPKAERAIKTIQEAHPSSEGELVFLHLDLSDLRIVRQAAQTFLEKETKLHVLFNNAGLQAITDDKGEQRTAQGFEVHLGVNVLGPFLFTQLLTPVLVATASAEKRPNTVRVVWVSSSGTEIGGEPSKGMSPEYVDYWPQLSPLDRYGVSKAGNWLHGVELAKRLKSQGVISIPLNPGNLSSDLYRDWGCLLKTVLSTLMLHPVVYGAYTELWAGLSEEVTIERSGEWGKTLNLKKKEIHPGLLKRKNI</sequence>
<dbReference type="InterPro" id="IPR036291">
    <property type="entry name" value="NAD(P)-bd_dom_sf"/>
</dbReference>
<feature type="region of interest" description="Disordered" evidence="4">
    <location>
        <begin position="1"/>
        <end position="22"/>
    </location>
</feature>
<evidence type="ECO:0000313" key="6">
    <source>
        <dbReference type="Proteomes" id="UP000803844"/>
    </source>
</evidence>
<dbReference type="GO" id="GO:0016491">
    <property type="term" value="F:oxidoreductase activity"/>
    <property type="evidence" value="ECO:0007669"/>
    <property type="project" value="UniProtKB-KW"/>
</dbReference>
<keyword evidence="3" id="KW-0560">Oxidoreductase</keyword>
<reference evidence="5" key="1">
    <citation type="journal article" date="2020" name="Phytopathology">
        <title>Genome sequence of the chestnut blight fungus Cryphonectria parasitica EP155: A fundamental resource for an archetypical invasive plant pathogen.</title>
        <authorList>
            <person name="Crouch J.A."/>
            <person name="Dawe A."/>
            <person name="Aerts A."/>
            <person name="Barry K."/>
            <person name="Churchill A.C.L."/>
            <person name="Grimwood J."/>
            <person name="Hillman B."/>
            <person name="Milgroom M.G."/>
            <person name="Pangilinan J."/>
            <person name="Smith M."/>
            <person name="Salamov A."/>
            <person name="Schmutz J."/>
            <person name="Yadav J."/>
            <person name="Grigoriev I.V."/>
            <person name="Nuss D."/>
        </authorList>
    </citation>
    <scope>NUCLEOTIDE SEQUENCE</scope>
    <source>
        <strain evidence="5">EP155</strain>
    </source>
</reference>
<evidence type="ECO:0000256" key="3">
    <source>
        <dbReference type="ARBA" id="ARBA00023002"/>
    </source>
</evidence>
<dbReference type="EMBL" id="MU032349">
    <property type="protein sequence ID" value="KAF3763077.1"/>
    <property type="molecule type" value="Genomic_DNA"/>
</dbReference>
<dbReference type="AlphaFoldDB" id="A0A9P4XYF2"/>
<name>A0A9P4XYF2_CRYP1</name>
<keyword evidence="6" id="KW-1185">Reference proteome</keyword>
<dbReference type="PANTHER" id="PTHR24320:SF236">
    <property type="entry name" value="SHORT-CHAIN DEHYDROGENASE-RELATED"/>
    <property type="match status" value="1"/>
</dbReference>
<protein>
    <submittedName>
        <fullName evidence="5">NAD(P)-binding protein</fullName>
    </submittedName>
</protein>
<proteinExistence type="inferred from homology"/>